<reference evidence="7 8" key="1">
    <citation type="submission" date="2017-08" db="EMBL/GenBank/DDBJ databases">
        <title>Acidophilic green algal genome provides insights into adaptation to an acidic environment.</title>
        <authorList>
            <person name="Hirooka S."/>
            <person name="Hirose Y."/>
            <person name="Kanesaki Y."/>
            <person name="Higuchi S."/>
            <person name="Fujiwara T."/>
            <person name="Onuma R."/>
            <person name="Era A."/>
            <person name="Ohbayashi R."/>
            <person name="Uzuka A."/>
            <person name="Nozaki H."/>
            <person name="Yoshikawa H."/>
            <person name="Miyagishima S.Y."/>
        </authorList>
    </citation>
    <scope>NUCLEOTIDE SEQUENCE [LARGE SCALE GENOMIC DNA]</scope>
    <source>
        <strain evidence="7 8">NIES-2499</strain>
    </source>
</reference>
<dbReference type="OrthoDB" id="5952526at2759"/>
<comment type="caution">
    <text evidence="7">The sequence shown here is derived from an EMBL/GenBank/DDBJ whole genome shotgun (WGS) entry which is preliminary data.</text>
</comment>
<evidence type="ECO:0000313" key="8">
    <source>
        <dbReference type="Proteomes" id="UP000232323"/>
    </source>
</evidence>
<dbReference type="AlphaFoldDB" id="A0A250XNJ4"/>
<evidence type="ECO:0000256" key="3">
    <source>
        <dbReference type="ARBA" id="ARBA00022833"/>
    </source>
</evidence>
<organism evidence="7 8">
    <name type="scientific">Chlamydomonas eustigma</name>
    <dbReference type="NCBI Taxonomy" id="1157962"/>
    <lineage>
        <taxon>Eukaryota</taxon>
        <taxon>Viridiplantae</taxon>
        <taxon>Chlorophyta</taxon>
        <taxon>core chlorophytes</taxon>
        <taxon>Chlorophyceae</taxon>
        <taxon>CS clade</taxon>
        <taxon>Chlamydomonadales</taxon>
        <taxon>Chlamydomonadaceae</taxon>
        <taxon>Chlamydomonas</taxon>
    </lineage>
</organism>
<dbReference type="Gene3D" id="6.10.140.2220">
    <property type="match status" value="1"/>
</dbReference>
<dbReference type="EMBL" id="BEGY01000131">
    <property type="protein sequence ID" value="GAX84661.1"/>
    <property type="molecule type" value="Genomic_DNA"/>
</dbReference>
<keyword evidence="2 4" id="KW-0863">Zinc-finger</keyword>
<keyword evidence="3" id="KW-0862">Zinc</keyword>
<dbReference type="PROSITE" id="PS50865">
    <property type="entry name" value="ZF_MYND_2"/>
    <property type="match status" value="1"/>
</dbReference>
<feature type="compositionally biased region" description="Basic and acidic residues" evidence="5">
    <location>
        <begin position="521"/>
        <end position="530"/>
    </location>
</feature>
<name>A0A250XNJ4_9CHLO</name>
<feature type="domain" description="MYND-type" evidence="6">
    <location>
        <begin position="472"/>
        <end position="507"/>
    </location>
</feature>
<keyword evidence="8" id="KW-1185">Reference proteome</keyword>
<accession>A0A250XNJ4</accession>
<keyword evidence="1" id="KW-0479">Metal-binding</keyword>
<protein>
    <recommendedName>
        <fullName evidence="6">MYND-type domain-containing protein</fullName>
    </recommendedName>
</protein>
<evidence type="ECO:0000256" key="1">
    <source>
        <dbReference type="ARBA" id="ARBA00022723"/>
    </source>
</evidence>
<evidence type="ECO:0000259" key="6">
    <source>
        <dbReference type="PROSITE" id="PS50865"/>
    </source>
</evidence>
<dbReference type="GO" id="GO:0008270">
    <property type="term" value="F:zinc ion binding"/>
    <property type="evidence" value="ECO:0007669"/>
    <property type="project" value="UniProtKB-KW"/>
</dbReference>
<dbReference type="InterPro" id="IPR002893">
    <property type="entry name" value="Znf_MYND"/>
</dbReference>
<sequence length="546" mass="60004">MEWIRIPDTAYTCLPAKSRLQAATKRLESALPLLAMLAWPSVAVAMHHCNEHGCTMSTCRLYRGCILATATAQVLQEADEAQEVAQRNRAKVVSAGGVAAVDVFPGSDMPLEWLSPMELSLRLKSSALLRLALKGFSATFPPGKLGSSGATIAPPGLIMAALIPTALMVQEGLIKPGSFSGPGVVAWLKASAHDLVGPLALYCQNKGMDPDILQHPENLKLIEMSRHKHHSSLPPPTRLMSYHQISCIQAETTSDADVDTSQPGLHLTHEQKTGLHWLQATINRFWQLIYLGQAKISQRMKKKMSPYPSVQMVAQIECMMLTPTSLCNEEHPHFTYIHRDQERSSEEGKLRCDRVTVQYLIEQGLKDTRLLCDLAALDPARQYMVVLRLPEDLVSLYLVKEQDPSPKGPKSEVAGSRNRDVFLWCILPVVDSKWMPDQMVSTAPVLGCTAKRCCLPSCGLPEQLGVGGEGGYFHCGVKLLTCTGCRRSLYCTPTHQQQHWRHHRTSCTLDSLSGPGVGDQDMMHGSEKPAVRGTAQGHGLHDLATY</sequence>
<evidence type="ECO:0000313" key="7">
    <source>
        <dbReference type="EMBL" id="GAX84661.1"/>
    </source>
</evidence>
<evidence type="ECO:0000256" key="5">
    <source>
        <dbReference type="SAM" id="MobiDB-lite"/>
    </source>
</evidence>
<dbReference type="Pfam" id="PF01753">
    <property type="entry name" value="zf-MYND"/>
    <property type="match status" value="1"/>
</dbReference>
<proteinExistence type="predicted"/>
<evidence type="ECO:0000256" key="2">
    <source>
        <dbReference type="ARBA" id="ARBA00022771"/>
    </source>
</evidence>
<dbReference type="SUPFAM" id="SSF144232">
    <property type="entry name" value="HIT/MYND zinc finger-like"/>
    <property type="match status" value="1"/>
</dbReference>
<gene>
    <name evidence="7" type="ORF">CEUSTIGMA_g12082.t1</name>
</gene>
<evidence type="ECO:0000256" key="4">
    <source>
        <dbReference type="PROSITE-ProRule" id="PRU00134"/>
    </source>
</evidence>
<feature type="region of interest" description="Disordered" evidence="5">
    <location>
        <begin position="518"/>
        <end position="538"/>
    </location>
</feature>
<dbReference type="Proteomes" id="UP000232323">
    <property type="component" value="Unassembled WGS sequence"/>
</dbReference>